<proteinExistence type="predicted"/>
<name>A0A6I6DL90_9FIRM</name>
<dbReference type="CDD" id="cd03110">
    <property type="entry name" value="SIMIBI_bact_arch"/>
    <property type="match status" value="1"/>
</dbReference>
<dbReference type="GO" id="GO:0051536">
    <property type="term" value="F:iron-sulfur cluster binding"/>
    <property type="evidence" value="ECO:0007669"/>
    <property type="project" value="UniProtKB-KW"/>
</dbReference>
<accession>A0A6I6DL90</accession>
<keyword evidence="6" id="KW-1185">Reference proteome</keyword>
<evidence type="ECO:0000256" key="2">
    <source>
        <dbReference type="ARBA" id="ARBA00023004"/>
    </source>
</evidence>
<dbReference type="PROSITE" id="PS51379">
    <property type="entry name" value="4FE4S_FER_2"/>
    <property type="match status" value="2"/>
</dbReference>
<dbReference type="EMBL" id="CP046457">
    <property type="protein sequence ID" value="QGU00205.1"/>
    <property type="molecule type" value="Genomic_DNA"/>
</dbReference>
<evidence type="ECO:0000313" key="5">
    <source>
        <dbReference type="EMBL" id="QGU00205.1"/>
    </source>
</evidence>
<dbReference type="InterPro" id="IPR017896">
    <property type="entry name" value="4Fe4S_Fe-S-bd"/>
</dbReference>
<dbReference type="Pfam" id="PF01656">
    <property type="entry name" value="CbiA"/>
    <property type="match status" value="1"/>
</dbReference>
<feature type="domain" description="4Fe-4S ferredoxin-type" evidence="4">
    <location>
        <begin position="59"/>
        <end position="83"/>
    </location>
</feature>
<dbReference type="InterPro" id="IPR002586">
    <property type="entry name" value="CobQ/CobB/MinD/ParA_Nub-bd_dom"/>
</dbReference>
<evidence type="ECO:0000256" key="3">
    <source>
        <dbReference type="ARBA" id="ARBA00023014"/>
    </source>
</evidence>
<dbReference type="InterPro" id="IPR017900">
    <property type="entry name" value="4Fe4S_Fe_S_CS"/>
</dbReference>
<keyword evidence="3" id="KW-0411">Iron-sulfur</keyword>
<dbReference type="RefSeq" id="WP_156204016.1">
    <property type="nucleotide sequence ID" value="NZ_CP046457.1"/>
</dbReference>
<organism evidence="5 6">
    <name type="scientific">Candidatus Syntrophocurvum alkaliphilum</name>
    <dbReference type="NCBI Taxonomy" id="2293317"/>
    <lineage>
        <taxon>Bacteria</taxon>
        <taxon>Bacillati</taxon>
        <taxon>Bacillota</taxon>
        <taxon>Clostridia</taxon>
        <taxon>Eubacteriales</taxon>
        <taxon>Syntrophomonadaceae</taxon>
        <taxon>Candidatus Syntrophocurvum</taxon>
    </lineage>
</organism>
<dbReference type="InterPro" id="IPR027417">
    <property type="entry name" value="P-loop_NTPase"/>
</dbReference>
<reference evidence="6" key="1">
    <citation type="journal article" date="2019" name="Microbiology">
        <title>Complete Genome Sequence of an Uncultured Bacterium of the Candidate Phylum Bipolaricaulota.</title>
        <authorList>
            <person name="Kadnikov V.V."/>
            <person name="Mardanov A.V."/>
            <person name="Beletsky A.V."/>
            <person name="Frank Y.A."/>
            <person name="Karnachuk O.V."/>
            <person name="Ravin N.V."/>
        </authorList>
    </citation>
    <scope>NUCLEOTIDE SEQUENCE [LARGE SCALE GENOMIC DNA]</scope>
</reference>
<dbReference type="OrthoDB" id="9778602at2"/>
<sequence length="283" mass="31387">MKEILVISGKGGAGKTALSSSFISLVDKCIACDYDVDASNLPILLKPNIKKEHEYSGAETAVIKKEQCIECGLCSELCRFDAIEEFKVNDLLCEGCAFCSRICPTNAIYMTSVSSGKWFESISEENKLTFYGELRPGEENSGKLVAQIKQAAIKKSDEKNIPLIISDGSPGIGCSVISSLVGVNLVVLVAEPNISGFHDMKRVYELVEKYNIKTTLIINKYDLNEVLTKEIEKWAINYNIKLLGKIPFSLDIVDQLSNTKIPVYNPKIYKIIKPIWDEVMAQI</sequence>
<feature type="domain" description="4Fe-4S ferredoxin-type" evidence="4">
    <location>
        <begin position="84"/>
        <end position="113"/>
    </location>
</feature>
<dbReference type="Proteomes" id="UP000426444">
    <property type="component" value="Chromosome"/>
</dbReference>
<dbReference type="Pfam" id="PF00037">
    <property type="entry name" value="Fer4"/>
    <property type="match status" value="2"/>
</dbReference>
<dbReference type="Gene3D" id="3.30.70.20">
    <property type="match status" value="1"/>
</dbReference>
<dbReference type="PANTHER" id="PTHR43534:SF1">
    <property type="entry name" value="4FE-4S CLUSTER CONTAINING PARA FAMILY ATPASE PROTEIN"/>
    <property type="match status" value="1"/>
</dbReference>
<dbReference type="PANTHER" id="PTHR43534">
    <property type="entry name" value="MIND SUPERFAMILY P-LOOP ATPASE CONTAINING AN INSERTED FERREDOXIN DOMAIN"/>
    <property type="match status" value="1"/>
</dbReference>
<dbReference type="GO" id="GO:0046872">
    <property type="term" value="F:metal ion binding"/>
    <property type="evidence" value="ECO:0007669"/>
    <property type="project" value="UniProtKB-KW"/>
</dbReference>
<dbReference type="Gene3D" id="3.40.50.300">
    <property type="entry name" value="P-loop containing nucleotide triphosphate hydrolases"/>
    <property type="match status" value="1"/>
</dbReference>
<dbReference type="SUPFAM" id="SSF52540">
    <property type="entry name" value="P-loop containing nucleoside triphosphate hydrolases"/>
    <property type="match status" value="1"/>
</dbReference>
<keyword evidence="2" id="KW-0408">Iron</keyword>
<dbReference type="PROSITE" id="PS00198">
    <property type="entry name" value="4FE4S_FER_1"/>
    <property type="match status" value="1"/>
</dbReference>
<protein>
    <submittedName>
        <fullName evidence="5">MinD superfamily P-loop ATPase containing an inserted ferredoxin domain</fullName>
    </submittedName>
</protein>
<evidence type="ECO:0000256" key="1">
    <source>
        <dbReference type="ARBA" id="ARBA00022723"/>
    </source>
</evidence>
<dbReference type="KEGG" id="salq:SYNTR_1611"/>
<evidence type="ECO:0000259" key="4">
    <source>
        <dbReference type="PROSITE" id="PS51379"/>
    </source>
</evidence>
<dbReference type="AlphaFoldDB" id="A0A6I6DL90"/>
<evidence type="ECO:0000313" key="6">
    <source>
        <dbReference type="Proteomes" id="UP000426444"/>
    </source>
</evidence>
<gene>
    <name evidence="5" type="ORF">SYNTR_1611</name>
</gene>
<keyword evidence="1" id="KW-0479">Metal-binding</keyword>